<keyword evidence="8" id="KW-1185">Reference proteome</keyword>
<evidence type="ECO:0000256" key="4">
    <source>
        <dbReference type="ARBA" id="ARBA00022989"/>
    </source>
</evidence>
<dbReference type="InterPro" id="IPR037272">
    <property type="entry name" value="SNS_sf"/>
</dbReference>
<reference evidence="8" key="1">
    <citation type="submission" date="2016-10" db="EMBL/GenBank/DDBJ databases">
        <authorList>
            <person name="Wegmann U."/>
        </authorList>
    </citation>
    <scope>NUCLEOTIDE SEQUENCE [LARGE SCALE GENOMIC DNA]</scope>
</reference>
<dbReference type="PROSITE" id="PS50267">
    <property type="entry name" value="NA_NEUROTRAN_SYMP_3"/>
    <property type="match status" value="1"/>
</dbReference>
<evidence type="ECO:0000313" key="7">
    <source>
        <dbReference type="EMBL" id="SFV72522.1"/>
    </source>
</evidence>
<organism evidence="7 8">
    <name type="scientific">Desulfovibrio piger</name>
    <dbReference type="NCBI Taxonomy" id="901"/>
    <lineage>
        <taxon>Bacteria</taxon>
        <taxon>Pseudomonadati</taxon>
        <taxon>Thermodesulfobacteriota</taxon>
        <taxon>Desulfovibrionia</taxon>
        <taxon>Desulfovibrionales</taxon>
        <taxon>Desulfovibrionaceae</taxon>
        <taxon>Desulfovibrio</taxon>
    </lineage>
</organism>
<gene>
    <name evidence="7" type="ORF">DESPIGER_0638</name>
</gene>
<evidence type="ECO:0000256" key="2">
    <source>
        <dbReference type="ARBA" id="ARBA00022448"/>
    </source>
</evidence>
<keyword evidence="3 6" id="KW-0812">Transmembrane</keyword>
<dbReference type="GO" id="GO:0016020">
    <property type="term" value="C:membrane"/>
    <property type="evidence" value="ECO:0007669"/>
    <property type="project" value="UniProtKB-SubCell"/>
</dbReference>
<feature type="transmembrane region" description="Helical" evidence="6">
    <location>
        <begin position="12"/>
        <end position="30"/>
    </location>
</feature>
<dbReference type="PANTHER" id="PTHR42948:SF1">
    <property type="entry name" value="TRANSPORTER"/>
    <property type="match status" value="1"/>
</dbReference>
<sequence>MAPATRDLFSSRLGVLAATLGSAVGLGNIWKFPSLVGQNGGASFLVVYLLASLCIGLPLMISDLSLGRAGRSNVISIFQKLAPRTGWWLIGLSAIISCLLILGFYSDVAGWVFAYILKSATGTVSSTDPAAAQASFSSLLNDGPVSLFWQWLVLLLTGAIIMRGASAGIEKVTRVLMPVLFLLLVGVCIRSLTLPGASEGLRFLFMPQWERVDASVIMMAMGLAFFKMSLGMGCMLTYGSYFKEDVNIPLMATRVMICDLLVSLLAGIAIFPAVFSFGFQPAEGPALLFLTIPAVFSSMPGGTFFATLFFILSAIAATGAILSLLEVPVAWLSERFSLPRSKAVPILLAGLVLLGLPATLSTGPALQDVKLFGLTFFDLYDALSSTILMPLSGIVTSLFVGYFWEKEQMLAALGGGMPARLVRTLCRTVTPVLITLVLLHGLNII</sequence>
<evidence type="ECO:0000256" key="6">
    <source>
        <dbReference type="SAM" id="Phobius"/>
    </source>
</evidence>
<keyword evidence="5 6" id="KW-0472">Membrane</keyword>
<name>A0A1K1LCU8_9BACT</name>
<evidence type="ECO:0000313" key="8">
    <source>
        <dbReference type="Proteomes" id="UP000186323"/>
    </source>
</evidence>
<dbReference type="EMBL" id="LT630450">
    <property type="protein sequence ID" value="SFV72522.1"/>
    <property type="molecule type" value="Genomic_DNA"/>
</dbReference>
<dbReference type="SUPFAM" id="SSF161070">
    <property type="entry name" value="SNF-like"/>
    <property type="match status" value="1"/>
</dbReference>
<feature type="transmembrane region" description="Helical" evidence="6">
    <location>
        <begin position="147"/>
        <end position="163"/>
    </location>
</feature>
<feature type="transmembrane region" description="Helical" evidence="6">
    <location>
        <begin position="214"/>
        <end position="239"/>
    </location>
</feature>
<feature type="transmembrane region" description="Helical" evidence="6">
    <location>
        <begin position="346"/>
        <end position="366"/>
    </location>
</feature>
<keyword evidence="4 6" id="KW-1133">Transmembrane helix</keyword>
<feature type="transmembrane region" description="Helical" evidence="6">
    <location>
        <begin position="175"/>
        <end position="194"/>
    </location>
</feature>
<feature type="transmembrane region" description="Helical" evidence="6">
    <location>
        <begin position="386"/>
        <end position="404"/>
    </location>
</feature>
<dbReference type="InterPro" id="IPR047218">
    <property type="entry name" value="YocR/YhdH-like"/>
</dbReference>
<keyword evidence="2" id="KW-0813">Transport</keyword>
<protein>
    <submittedName>
        <fullName evidence="7">Probable sodium-dependent transporter</fullName>
    </submittedName>
</protein>
<feature type="transmembrane region" description="Helical" evidence="6">
    <location>
        <begin position="260"/>
        <end position="282"/>
    </location>
</feature>
<comment type="subcellular location">
    <subcellularLocation>
        <location evidence="1">Membrane</location>
        <topology evidence="1">Multi-pass membrane protein</topology>
    </subcellularLocation>
</comment>
<dbReference type="InterPro" id="IPR000175">
    <property type="entry name" value="Na/ntran_symport"/>
</dbReference>
<feature type="transmembrane region" description="Helical" evidence="6">
    <location>
        <begin position="87"/>
        <end position="105"/>
    </location>
</feature>
<feature type="transmembrane region" description="Helical" evidence="6">
    <location>
        <begin position="302"/>
        <end position="325"/>
    </location>
</feature>
<dbReference type="CDD" id="cd10336">
    <property type="entry name" value="SLC6sbd_Tyt1-Like"/>
    <property type="match status" value="1"/>
</dbReference>
<dbReference type="AlphaFoldDB" id="A0A1K1LCU8"/>
<dbReference type="PANTHER" id="PTHR42948">
    <property type="entry name" value="TRANSPORTER"/>
    <property type="match status" value="1"/>
</dbReference>
<dbReference type="Proteomes" id="UP000186323">
    <property type="component" value="Chromosome I"/>
</dbReference>
<dbReference type="RefSeq" id="WP_072332995.1">
    <property type="nucleotide sequence ID" value="NZ_LT630450.1"/>
</dbReference>
<dbReference type="Pfam" id="PF00209">
    <property type="entry name" value="SNF"/>
    <property type="match status" value="2"/>
</dbReference>
<dbReference type="NCBIfam" id="NF037979">
    <property type="entry name" value="Na_transp"/>
    <property type="match status" value="1"/>
</dbReference>
<evidence type="ECO:0000256" key="3">
    <source>
        <dbReference type="ARBA" id="ARBA00022692"/>
    </source>
</evidence>
<dbReference type="KEGG" id="dpg:DESPIGER_0638"/>
<evidence type="ECO:0000256" key="1">
    <source>
        <dbReference type="ARBA" id="ARBA00004141"/>
    </source>
</evidence>
<feature type="transmembrane region" description="Helical" evidence="6">
    <location>
        <begin position="425"/>
        <end position="444"/>
    </location>
</feature>
<accession>A0A1K1LCU8</accession>
<dbReference type="OrthoDB" id="9762833at2"/>
<dbReference type="PRINTS" id="PR00176">
    <property type="entry name" value="NANEUSMPORT"/>
</dbReference>
<evidence type="ECO:0000256" key="5">
    <source>
        <dbReference type="ARBA" id="ARBA00023136"/>
    </source>
</evidence>
<proteinExistence type="predicted"/>
<feature type="transmembrane region" description="Helical" evidence="6">
    <location>
        <begin position="42"/>
        <end position="66"/>
    </location>
</feature>